<feature type="signal peptide" evidence="7">
    <location>
        <begin position="1"/>
        <end position="25"/>
    </location>
</feature>
<feature type="transmembrane region" description="Helical" evidence="6">
    <location>
        <begin position="222"/>
        <end position="244"/>
    </location>
</feature>
<dbReference type="InterPro" id="IPR018499">
    <property type="entry name" value="Tetraspanin/Peripherin"/>
</dbReference>
<feature type="chain" id="PRO_5021384302" description="Tetraspanin" evidence="7">
    <location>
        <begin position="26"/>
        <end position="284"/>
    </location>
</feature>
<name>A0A4Y7KAF8_PAPSO</name>
<dbReference type="InterPro" id="IPR044991">
    <property type="entry name" value="TET_plant"/>
</dbReference>
<protein>
    <recommendedName>
        <fullName evidence="10">Tetraspanin</fullName>
    </recommendedName>
</protein>
<reference evidence="8 9" key="1">
    <citation type="journal article" date="2018" name="Science">
        <title>The opium poppy genome and morphinan production.</title>
        <authorList>
            <person name="Guo L."/>
            <person name="Winzer T."/>
            <person name="Yang X."/>
            <person name="Li Y."/>
            <person name="Ning Z."/>
            <person name="He Z."/>
            <person name="Teodor R."/>
            <person name="Lu Y."/>
            <person name="Bowser T.A."/>
            <person name="Graham I.A."/>
            <person name="Ye K."/>
        </authorList>
    </citation>
    <scope>NUCLEOTIDE SEQUENCE [LARGE SCALE GENOMIC DNA]</scope>
    <source>
        <strain evidence="9">cv. HN1</strain>
        <tissue evidence="8">Leaves</tissue>
    </source>
</reference>
<dbReference type="OrthoDB" id="1877282at2759"/>
<keyword evidence="9" id="KW-1185">Reference proteome</keyword>
<evidence type="ECO:0000256" key="6">
    <source>
        <dbReference type="SAM" id="Phobius"/>
    </source>
</evidence>
<evidence type="ECO:0008006" key="10">
    <source>
        <dbReference type="Google" id="ProtNLM"/>
    </source>
</evidence>
<gene>
    <name evidence="8" type="ORF">C5167_033774</name>
</gene>
<dbReference type="AlphaFoldDB" id="A0A4Y7KAF8"/>
<dbReference type="Gramene" id="RZC70364">
    <property type="protein sequence ID" value="RZC70364"/>
    <property type="gene ID" value="C5167_033774"/>
</dbReference>
<evidence type="ECO:0000256" key="2">
    <source>
        <dbReference type="ARBA" id="ARBA00006840"/>
    </source>
</evidence>
<evidence type="ECO:0000256" key="7">
    <source>
        <dbReference type="SAM" id="SignalP"/>
    </source>
</evidence>
<keyword evidence="4 6" id="KW-1133">Transmembrane helix</keyword>
<comment type="similarity">
    <text evidence="2">Belongs to the tetraspanin (TM4SF) family.</text>
</comment>
<accession>A0A4Y7KAF8</accession>
<keyword evidence="7" id="KW-0732">Signal</keyword>
<evidence type="ECO:0000256" key="4">
    <source>
        <dbReference type="ARBA" id="ARBA00022989"/>
    </source>
</evidence>
<evidence type="ECO:0000313" key="9">
    <source>
        <dbReference type="Proteomes" id="UP000316621"/>
    </source>
</evidence>
<sequence length="284" mass="32723">MSRFSNTVIGLLNLLTLLASIPVLGAGLWMARGTSTACQEFLRTPLLFIGFIVLLVSLAGFIGACFRIVMAMWIYLVVVFILMVTFLSFIIFGITVTSKSGGGFEVPGRVYKEYRLDHYSPWMRNRVMNPRDWETIRSCILSSKSCSKVTSWTPLDYLQRDLSPIQSGCCKPPSSCNYAMATTSGQDQDCFRWNNAQPLLCYECDSCKAGLLEEVKRSWNKIVVLNIVVLLFLIALFSAAWCAYQNVQRTETDHPYGENRITKARPRWDYYWWRWWNERKEQIY</sequence>
<dbReference type="Pfam" id="PF00335">
    <property type="entry name" value="Tetraspanin"/>
    <property type="match status" value="1"/>
</dbReference>
<dbReference type="EMBL" id="CM010721">
    <property type="protein sequence ID" value="RZC70364.1"/>
    <property type="molecule type" value="Genomic_DNA"/>
</dbReference>
<proteinExistence type="inferred from homology"/>
<dbReference type="OMA" id="TQDADCY"/>
<dbReference type="PANTHER" id="PTHR32191">
    <property type="entry name" value="TETRASPANIN-8-RELATED"/>
    <property type="match status" value="1"/>
</dbReference>
<feature type="transmembrane region" description="Helical" evidence="6">
    <location>
        <begin position="73"/>
        <end position="94"/>
    </location>
</feature>
<feature type="transmembrane region" description="Helical" evidence="6">
    <location>
        <begin position="46"/>
        <end position="66"/>
    </location>
</feature>
<comment type="subcellular location">
    <subcellularLocation>
        <location evidence="1">Membrane</location>
        <topology evidence="1">Multi-pass membrane protein</topology>
    </subcellularLocation>
</comment>
<evidence type="ECO:0000256" key="5">
    <source>
        <dbReference type="ARBA" id="ARBA00023136"/>
    </source>
</evidence>
<evidence type="ECO:0000313" key="8">
    <source>
        <dbReference type="EMBL" id="RZC70364.1"/>
    </source>
</evidence>
<organism evidence="8 9">
    <name type="scientific">Papaver somniferum</name>
    <name type="common">Opium poppy</name>
    <dbReference type="NCBI Taxonomy" id="3469"/>
    <lineage>
        <taxon>Eukaryota</taxon>
        <taxon>Viridiplantae</taxon>
        <taxon>Streptophyta</taxon>
        <taxon>Embryophyta</taxon>
        <taxon>Tracheophyta</taxon>
        <taxon>Spermatophyta</taxon>
        <taxon>Magnoliopsida</taxon>
        <taxon>Ranunculales</taxon>
        <taxon>Papaveraceae</taxon>
        <taxon>Papaveroideae</taxon>
        <taxon>Papaver</taxon>
    </lineage>
</organism>
<evidence type="ECO:0000256" key="3">
    <source>
        <dbReference type="ARBA" id="ARBA00022692"/>
    </source>
</evidence>
<evidence type="ECO:0000256" key="1">
    <source>
        <dbReference type="ARBA" id="ARBA00004141"/>
    </source>
</evidence>
<dbReference type="GO" id="GO:0009734">
    <property type="term" value="P:auxin-activated signaling pathway"/>
    <property type="evidence" value="ECO:0007669"/>
    <property type="project" value="InterPro"/>
</dbReference>
<dbReference type="Proteomes" id="UP000316621">
    <property type="component" value="Chromosome 7"/>
</dbReference>
<keyword evidence="3 6" id="KW-0812">Transmembrane</keyword>
<keyword evidence="5 6" id="KW-0472">Membrane</keyword>
<dbReference type="GO" id="GO:0016020">
    <property type="term" value="C:membrane"/>
    <property type="evidence" value="ECO:0007669"/>
    <property type="project" value="UniProtKB-SubCell"/>
</dbReference>